<dbReference type="EMBL" id="ML178834">
    <property type="protein sequence ID" value="TFK99343.1"/>
    <property type="molecule type" value="Genomic_DNA"/>
</dbReference>
<dbReference type="OrthoDB" id="341421at2759"/>
<organism evidence="1 2">
    <name type="scientific">Pterulicium gracile</name>
    <dbReference type="NCBI Taxonomy" id="1884261"/>
    <lineage>
        <taxon>Eukaryota</taxon>
        <taxon>Fungi</taxon>
        <taxon>Dikarya</taxon>
        <taxon>Basidiomycota</taxon>
        <taxon>Agaricomycotina</taxon>
        <taxon>Agaricomycetes</taxon>
        <taxon>Agaricomycetidae</taxon>
        <taxon>Agaricales</taxon>
        <taxon>Pleurotineae</taxon>
        <taxon>Pterulaceae</taxon>
        <taxon>Pterulicium</taxon>
    </lineage>
</organism>
<evidence type="ECO:0008006" key="3">
    <source>
        <dbReference type="Google" id="ProtNLM"/>
    </source>
</evidence>
<reference evidence="1 2" key="1">
    <citation type="journal article" date="2019" name="Nat. Ecol. Evol.">
        <title>Megaphylogeny resolves global patterns of mushroom evolution.</title>
        <authorList>
            <person name="Varga T."/>
            <person name="Krizsan K."/>
            <person name="Foldi C."/>
            <person name="Dima B."/>
            <person name="Sanchez-Garcia M."/>
            <person name="Sanchez-Ramirez S."/>
            <person name="Szollosi G.J."/>
            <person name="Szarkandi J.G."/>
            <person name="Papp V."/>
            <person name="Albert L."/>
            <person name="Andreopoulos W."/>
            <person name="Angelini C."/>
            <person name="Antonin V."/>
            <person name="Barry K.W."/>
            <person name="Bougher N.L."/>
            <person name="Buchanan P."/>
            <person name="Buyck B."/>
            <person name="Bense V."/>
            <person name="Catcheside P."/>
            <person name="Chovatia M."/>
            <person name="Cooper J."/>
            <person name="Damon W."/>
            <person name="Desjardin D."/>
            <person name="Finy P."/>
            <person name="Geml J."/>
            <person name="Haridas S."/>
            <person name="Hughes K."/>
            <person name="Justo A."/>
            <person name="Karasinski D."/>
            <person name="Kautmanova I."/>
            <person name="Kiss B."/>
            <person name="Kocsube S."/>
            <person name="Kotiranta H."/>
            <person name="LaButti K.M."/>
            <person name="Lechner B.E."/>
            <person name="Liimatainen K."/>
            <person name="Lipzen A."/>
            <person name="Lukacs Z."/>
            <person name="Mihaltcheva S."/>
            <person name="Morgado L.N."/>
            <person name="Niskanen T."/>
            <person name="Noordeloos M.E."/>
            <person name="Ohm R.A."/>
            <person name="Ortiz-Santana B."/>
            <person name="Ovrebo C."/>
            <person name="Racz N."/>
            <person name="Riley R."/>
            <person name="Savchenko A."/>
            <person name="Shiryaev A."/>
            <person name="Soop K."/>
            <person name="Spirin V."/>
            <person name="Szebenyi C."/>
            <person name="Tomsovsky M."/>
            <person name="Tulloss R.E."/>
            <person name="Uehling J."/>
            <person name="Grigoriev I.V."/>
            <person name="Vagvolgyi C."/>
            <person name="Papp T."/>
            <person name="Martin F.M."/>
            <person name="Miettinen O."/>
            <person name="Hibbett D.S."/>
            <person name="Nagy L.G."/>
        </authorList>
    </citation>
    <scope>NUCLEOTIDE SEQUENCE [LARGE SCALE GENOMIC DNA]</scope>
    <source>
        <strain evidence="1 2">CBS 309.79</strain>
    </source>
</reference>
<name>A0A5C3QLU4_9AGAR</name>
<dbReference type="AlphaFoldDB" id="A0A5C3QLU4"/>
<sequence>MRHHGSHTLPLQTVVECTSPGDRPGLFVAEVIDKIAHSALRLHHFLSSSQSSLPLDHLVNWKAHQLEMLGMDIGLRGFFWFMGAIQKQVERVHKCYYPDCEQAAVSIPKLFCCAGCKAVTYCSRKCRCHPWRHEACPHRSIRTTIQTFKEVQAHYPNCLHMPNDTPRSAPILHMSCARTTTMPLPLG</sequence>
<protein>
    <recommendedName>
        <fullName evidence="3">MYND-type domain-containing protein</fullName>
    </recommendedName>
</protein>
<accession>A0A5C3QLU4</accession>
<dbReference type="Proteomes" id="UP000305067">
    <property type="component" value="Unassembled WGS sequence"/>
</dbReference>
<keyword evidence="2" id="KW-1185">Reference proteome</keyword>
<evidence type="ECO:0000313" key="1">
    <source>
        <dbReference type="EMBL" id="TFK99343.1"/>
    </source>
</evidence>
<proteinExistence type="predicted"/>
<gene>
    <name evidence="1" type="ORF">BDV98DRAFT_177723</name>
</gene>
<evidence type="ECO:0000313" key="2">
    <source>
        <dbReference type="Proteomes" id="UP000305067"/>
    </source>
</evidence>